<dbReference type="PANTHER" id="PTHR30579">
    <property type="entry name" value="TRANSCRIPTIONAL REGULATOR"/>
    <property type="match status" value="1"/>
</dbReference>
<evidence type="ECO:0000256" key="4">
    <source>
        <dbReference type="ARBA" id="ARBA00023163"/>
    </source>
</evidence>
<protein>
    <submittedName>
        <fullName evidence="6">DNA-binding transcriptional LysR family regulator</fullName>
    </submittedName>
</protein>
<evidence type="ECO:0000256" key="1">
    <source>
        <dbReference type="ARBA" id="ARBA00009437"/>
    </source>
</evidence>
<dbReference type="Pfam" id="PF03466">
    <property type="entry name" value="LysR_substrate"/>
    <property type="match status" value="1"/>
</dbReference>
<gene>
    <name evidence="6" type="ORF">HNP73_004447</name>
</gene>
<dbReference type="InterPro" id="IPR000847">
    <property type="entry name" value="LysR_HTH_N"/>
</dbReference>
<proteinExistence type="inferred from homology"/>
<dbReference type="PROSITE" id="PS50931">
    <property type="entry name" value="HTH_LYSR"/>
    <property type="match status" value="1"/>
</dbReference>
<name>A0A840SXE3_9RHOB</name>
<dbReference type="PRINTS" id="PR00039">
    <property type="entry name" value="HTHLYSR"/>
</dbReference>
<evidence type="ECO:0000313" key="7">
    <source>
        <dbReference type="Proteomes" id="UP000549457"/>
    </source>
</evidence>
<dbReference type="InterPro" id="IPR036390">
    <property type="entry name" value="WH_DNA-bd_sf"/>
</dbReference>
<dbReference type="AlphaFoldDB" id="A0A840SXE3"/>
<comment type="similarity">
    <text evidence="1">Belongs to the LysR transcriptional regulatory family.</text>
</comment>
<dbReference type="GO" id="GO:0003677">
    <property type="term" value="F:DNA binding"/>
    <property type="evidence" value="ECO:0007669"/>
    <property type="project" value="UniProtKB-KW"/>
</dbReference>
<dbReference type="RefSeq" id="WP_184155234.1">
    <property type="nucleotide sequence ID" value="NZ_JACHFM010000008.1"/>
</dbReference>
<evidence type="ECO:0000313" key="6">
    <source>
        <dbReference type="EMBL" id="MBB5224476.1"/>
    </source>
</evidence>
<keyword evidence="4" id="KW-0804">Transcription</keyword>
<evidence type="ECO:0000256" key="2">
    <source>
        <dbReference type="ARBA" id="ARBA00023015"/>
    </source>
</evidence>
<evidence type="ECO:0000259" key="5">
    <source>
        <dbReference type="PROSITE" id="PS50931"/>
    </source>
</evidence>
<dbReference type="SUPFAM" id="SSF46785">
    <property type="entry name" value="Winged helix' DNA-binding domain"/>
    <property type="match status" value="1"/>
</dbReference>
<evidence type="ECO:0000256" key="3">
    <source>
        <dbReference type="ARBA" id="ARBA00023125"/>
    </source>
</evidence>
<dbReference type="Pfam" id="PF00126">
    <property type="entry name" value="HTH_1"/>
    <property type="match status" value="1"/>
</dbReference>
<dbReference type="EMBL" id="JACHFM010000008">
    <property type="protein sequence ID" value="MBB5224476.1"/>
    <property type="molecule type" value="Genomic_DNA"/>
</dbReference>
<dbReference type="PANTHER" id="PTHR30579:SF7">
    <property type="entry name" value="HTH-TYPE TRANSCRIPTIONAL REGULATOR LRHA-RELATED"/>
    <property type="match status" value="1"/>
</dbReference>
<dbReference type="Gene3D" id="1.10.10.10">
    <property type="entry name" value="Winged helix-like DNA-binding domain superfamily/Winged helix DNA-binding domain"/>
    <property type="match status" value="1"/>
</dbReference>
<keyword evidence="7" id="KW-1185">Reference proteome</keyword>
<reference evidence="6 7" key="1">
    <citation type="submission" date="2020-08" db="EMBL/GenBank/DDBJ databases">
        <title>Genomic Encyclopedia of Type Strains, Phase IV (KMG-IV): sequencing the most valuable type-strain genomes for metagenomic binning, comparative biology and taxonomic classification.</title>
        <authorList>
            <person name="Goeker M."/>
        </authorList>
    </citation>
    <scope>NUCLEOTIDE SEQUENCE [LARGE SCALE GENOMIC DNA]</scope>
    <source>
        <strain evidence="6 7">DSM 101730</strain>
    </source>
</reference>
<keyword evidence="3 6" id="KW-0238">DNA-binding</keyword>
<keyword evidence="2" id="KW-0805">Transcription regulation</keyword>
<dbReference type="SUPFAM" id="SSF53850">
    <property type="entry name" value="Periplasmic binding protein-like II"/>
    <property type="match status" value="1"/>
</dbReference>
<dbReference type="GO" id="GO:0003700">
    <property type="term" value="F:DNA-binding transcription factor activity"/>
    <property type="evidence" value="ECO:0007669"/>
    <property type="project" value="InterPro"/>
</dbReference>
<feature type="domain" description="HTH lysR-type" evidence="5">
    <location>
        <begin position="8"/>
        <end position="65"/>
    </location>
</feature>
<dbReference type="Proteomes" id="UP000549457">
    <property type="component" value="Unassembled WGS sequence"/>
</dbReference>
<accession>A0A840SXE3</accession>
<comment type="caution">
    <text evidence="6">The sequence shown here is derived from an EMBL/GenBank/DDBJ whole genome shotgun (WGS) entry which is preliminary data.</text>
</comment>
<dbReference type="Gene3D" id="3.40.190.10">
    <property type="entry name" value="Periplasmic binding protein-like II"/>
    <property type="match status" value="2"/>
</dbReference>
<dbReference type="InterPro" id="IPR036388">
    <property type="entry name" value="WH-like_DNA-bd_sf"/>
</dbReference>
<organism evidence="6 7">
    <name type="scientific">Amaricoccus macauensis</name>
    <dbReference type="NCBI Taxonomy" id="57001"/>
    <lineage>
        <taxon>Bacteria</taxon>
        <taxon>Pseudomonadati</taxon>
        <taxon>Pseudomonadota</taxon>
        <taxon>Alphaproteobacteria</taxon>
        <taxon>Rhodobacterales</taxon>
        <taxon>Paracoccaceae</taxon>
        <taxon>Amaricoccus</taxon>
    </lineage>
</organism>
<dbReference type="InterPro" id="IPR005119">
    <property type="entry name" value="LysR_subst-bd"/>
</dbReference>
<dbReference type="InterPro" id="IPR050176">
    <property type="entry name" value="LTTR"/>
</dbReference>
<sequence>MYHPLINLQTDLLRAFVSVIDLGSFTKAGTALGRSQPAISLQMRRLEELVGRPLLRQEGRSFRLTPDGEMLLSYARDILRLNDQAAALFSRARHSGILRVGLPSDYGVAFLQGVITDHVRKHPEVLLEVHCGLSSVILERMRADELDLVIAMVDTERKQYLSRSWIERPIWAGAEHGRISIKAGLPIAAHPDGCTYRARMIRALDAARIRWRIAYTSPGISGLQNAVVNGLGVSALTRHTLLPGMRVLGPEEGLPSLEDIRVGLFYKHPRLTSAGLGLINHVISQLDAAGTSGDPTRALGELRGL</sequence>